<dbReference type="Gene3D" id="3.40.50.720">
    <property type="entry name" value="NAD(P)-binding Rossmann-like Domain"/>
    <property type="match status" value="1"/>
</dbReference>
<evidence type="ECO:0000313" key="13">
    <source>
        <dbReference type="Proteomes" id="UP001602123"/>
    </source>
</evidence>
<gene>
    <name evidence="12" type="ORF">ACFYZM_22730</name>
</gene>
<dbReference type="InterPro" id="IPR013154">
    <property type="entry name" value="ADH-like_N"/>
</dbReference>
<dbReference type="PANTHER" id="PTHR43401">
    <property type="entry name" value="L-THREONINE 3-DEHYDROGENASE"/>
    <property type="match status" value="1"/>
</dbReference>
<feature type="compositionally biased region" description="Low complexity" evidence="10">
    <location>
        <begin position="223"/>
        <end position="239"/>
    </location>
</feature>
<dbReference type="EMBL" id="JBIAUT010000009">
    <property type="protein sequence ID" value="MFF4219079.1"/>
    <property type="molecule type" value="Genomic_DNA"/>
</dbReference>
<dbReference type="RefSeq" id="WP_388630058.1">
    <property type="nucleotide sequence ID" value="NZ_JBIAUT010000009.1"/>
</dbReference>
<keyword evidence="2" id="KW-0560">Oxidoreductase</keyword>
<comment type="catalytic activity">
    <reaction evidence="9">
        <text>2-deoxy-scyllo-inosamine + NADP(+) = 3-amino-2,3-dideoxy-scyllo-inosose + NADPH + H(+)</text>
        <dbReference type="Rhea" id="RHEA:33879"/>
        <dbReference type="ChEBI" id="CHEBI:15378"/>
        <dbReference type="ChEBI" id="CHEBI:57783"/>
        <dbReference type="ChEBI" id="CHEBI:58349"/>
        <dbReference type="ChEBI" id="CHEBI:65002"/>
        <dbReference type="ChEBI" id="CHEBI:65003"/>
        <dbReference type="EC" id="1.1.1.329"/>
    </reaction>
</comment>
<comment type="pathway">
    <text evidence="4">Metabolic intermediate biosynthesis; 2-deoxystreptamine biosynthesis; 2-deoxystreptamine from D-glucose 6-phosphate: step 3/4.</text>
</comment>
<dbReference type="Proteomes" id="UP001602123">
    <property type="component" value="Unassembled WGS sequence"/>
</dbReference>
<evidence type="ECO:0000256" key="5">
    <source>
        <dbReference type="ARBA" id="ARBA00038004"/>
    </source>
</evidence>
<evidence type="ECO:0000256" key="1">
    <source>
        <dbReference type="ARBA" id="ARBA00001947"/>
    </source>
</evidence>
<feature type="region of interest" description="Disordered" evidence="10">
    <location>
        <begin position="142"/>
        <end position="272"/>
    </location>
</feature>
<feature type="domain" description="Alcohol dehydrogenase-like N-terminal" evidence="11">
    <location>
        <begin position="2"/>
        <end position="61"/>
    </location>
</feature>
<evidence type="ECO:0000313" key="12">
    <source>
        <dbReference type="EMBL" id="MFF4219079.1"/>
    </source>
</evidence>
<proteinExistence type="inferred from homology"/>
<sequence length="272" mass="30122">MSGVSEGDKVAVDPSLFCGACHYCAIGRGDLCERWGAIGDTVDGAMAEYVKVPAANCHPLPGNVSLTQGTLVEPLSCAVHGFDKLPRDLGAHYLIYGAGTMGLHGRHPGHRGRAHPRTARRYVPAVRRRALHGDRAHLAVPRLQRRDRHRRIHGRRVQLRPGRGTHGQGRHRRRHHDHAQLRAGSVPGGPANLPPRHGPKRPRPGRSWRRAPRGGRRRRRGWRSSSPSARPCGRWRPASPCRPRPARPWPTARRRPAAWRPATRSAGPCPPT</sequence>
<evidence type="ECO:0000256" key="6">
    <source>
        <dbReference type="ARBA" id="ARBA00039102"/>
    </source>
</evidence>
<protein>
    <recommendedName>
        <fullName evidence="7">2-deoxy-scyllo-inosamine dehydrogenase</fullName>
        <ecNumber evidence="6">1.1.1.329</ecNumber>
    </recommendedName>
</protein>
<evidence type="ECO:0000259" key="11">
    <source>
        <dbReference type="Pfam" id="PF08240"/>
    </source>
</evidence>
<feature type="compositionally biased region" description="Basic residues" evidence="10">
    <location>
        <begin position="197"/>
        <end position="222"/>
    </location>
</feature>
<dbReference type="InterPro" id="IPR011032">
    <property type="entry name" value="GroES-like_sf"/>
</dbReference>
<comment type="caution">
    <text evidence="12">The sequence shown here is derived from an EMBL/GenBank/DDBJ whole genome shotgun (WGS) entry which is preliminary data.</text>
</comment>
<evidence type="ECO:0000256" key="10">
    <source>
        <dbReference type="SAM" id="MobiDB-lite"/>
    </source>
</evidence>
<evidence type="ECO:0000256" key="3">
    <source>
        <dbReference type="ARBA" id="ARBA00037678"/>
    </source>
</evidence>
<dbReference type="Gene3D" id="3.90.180.10">
    <property type="entry name" value="Medium-chain alcohol dehydrogenases, catalytic domain"/>
    <property type="match status" value="1"/>
</dbReference>
<evidence type="ECO:0000256" key="7">
    <source>
        <dbReference type="ARBA" id="ARBA00039387"/>
    </source>
</evidence>
<reference evidence="12 13" key="1">
    <citation type="submission" date="2024-10" db="EMBL/GenBank/DDBJ databases">
        <title>The Natural Products Discovery Center: Release of the First 8490 Sequenced Strains for Exploring Actinobacteria Biosynthetic Diversity.</title>
        <authorList>
            <person name="Kalkreuter E."/>
            <person name="Kautsar S.A."/>
            <person name="Yang D."/>
            <person name="Bader C.D."/>
            <person name="Teijaro C.N."/>
            <person name="Fluegel L."/>
            <person name="Davis C.M."/>
            <person name="Simpson J.R."/>
            <person name="Lauterbach L."/>
            <person name="Steele A.D."/>
            <person name="Gui C."/>
            <person name="Meng S."/>
            <person name="Li G."/>
            <person name="Viehrig K."/>
            <person name="Ye F."/>
            <person name="Su P."/>
            <person name="Kiefer A.F."/>
            <person name="Nichols A."/>
            <person name="Cepeda A.J."/>
            <person name="Yan W."/>
            <person name="Fan B."/>
            <person name="Jiang Y."/>
            <person name="Adhikari A."/>
            <person name="Zheng C.-J."/>
            <person name="Schuster L."/>
            <person name="Cowan T.M."/>
            <person name="Smanski M.J."/>
            <person name="Chevrette M.G."/>
            <person name="De Carvalho L.P.S."/>
            <person name="Shen B."/>
        </authorList>
    </citation>
    <scope>NUCLEOTIDE SEQUENCE [LARGE SCALE GENOMIC DNA]</scope>
    <source>
        <strain evidence="12 13">NPDC001650</strain>
    </source>
</reference>
<comment type="catalytic activity">
    <reaction evidence="8">
        <text>2-deoxy-scyllo-inosamine + NAD(+) = 3-amino-2,3-dideoxy-scyllo-inosose + NADH + H(+)</text>
        <dbReference type="Rhea" id="RHEA:33883"/>
        <dbReference type="ChEBI" id="CHEBI:15378"/>
        <dbReference type="ChEBI" id="CHEBI:57540"/>
        <dbReference type="ChEBI" id="CHEBI:57945"/>
        <dbReference type="ChEBI" id="CHEBI:65002"/>
        <dbReference type="ChEBI" id="CHEBI:65003"/>
        <dbReference type="EC" id="1.1.1.329"/>
    </reaction>
</comment>
<comment type="function">
    <text evidence="3">Catalyzes the oxidation of 2-deoxy-scyllo-inosamine (DOIA) with NAD(+) or NADP(+), forming 3-amino-2,3-dideoxy-scyllo-inosose (amino-DOI).</text>
</comment>
<evidence type="ECO:0000256" key="8">
    <source>
        <dbReference type="ARBA" id="ARBA00048685"/>
    </source>
</evidence>
<evidence type="ECO:0000256" key="4">
    <source>
        <dbReference type="ARBA" id="ARBA00037908"/>
    </source>
</evidence>
<feature type="compositionally biased region" description="Basic residues" evidence="10">
    <location>
        <begin position="168"/>
        <end position="177"/>
    </location>
</feature>
<dbReference type="InterPro" id="IPR050129">
    <property type="entry name" value="Zn_alcohol_dh"/>
</dbReference>
<dbReference type="EC" id="1.1.1.329" evidence="6"/>
<comment type="similarity">
    <text evidence="5">Belongs to the zinc-containing alcohol dehydrogenase family. DOIA dehydrogenase subfamily.</text>
</comment>
<comment type="cofactor">
    <cofactor evidence="1">
        <name>Zn(2+)</name>
        <dbReference type="ChEBI" id="CHEBI:29105"/>
    </cofactor>
</comment>
<organism evidence="12 13">
    <name type="scientific">Streptomyces nondiastaticus</name>
    <dbReference type="NCBI Taxonomy" id="3154512"/>
    <lineage>
        <taxon>Bacteria</taxon>
        <taxon>Bacillati</taxon>
        <taxon>Actinomycetota</taxon>
        <taxon>Actinomycetes</taxon>
        <taxon>Kitasatosporales</taxon>
        <taxon>Streptomycetaceae</taxon>
        <taxon>Streptomyces</taxon>
    </lineage>
</organism>
<accession>A0ABW6U2K8</accession>
<dbReference type="SUPFAM" id="SSF50129">
    <property type="entry name" value="GroES-like"/>
    <property type="match status" value="1"/>
</dbReference>
<evidence type="ECO:0000256" key="9">
    <source>
        <dbReference type="ARBA" id="ARBA00049085"/>
    </source>
</evidence>
<keyword evidence="13" id="KW-1185">Reference proteome</keyword>
<name>A0ABW6U2K8_9ACTN</name>
<feature type="compositionally biased region" description="Basic residues" evidence="10">
    <location>
        <begin position="143"/>
        <end position="158"/>
    </location>
</feature>
<evidence type="ECO:0000256" key="2">
    <source>
        <dbReference type="ARBA" id="ARBA00023002"/>
    </source>
</evidence>
<dbReference type="Pfam" id="PF08240">
    <property type="entry name" value="ADH_N"/>
    <property type="match status" value="1"/>
</dbReference>
<dbReference type="PANTHER" id="PTHR43401:SF5">
    <property type="entry name" value="ALCOHOL DEHYDROGENASE-RELATED"/>
    <property type="match status" value="1"/>
</dbReference>